<proteinExistence type="predicted"/>
<organism evidence="1 2">
    <name type="scientific">Hydrogenispora ethanolica</name>
    <dbReference type="NCBI Taxonomy" id="1082276"/>
    <lineage>
        <taxon>Bacteria</taxon>
        <taxon>Bacillati</taxon>
        <taxon>Bacillota</taxon>
        <taxon>Hydrogenispora</taxon>
    </lineage>
</organism>
<reference evidence="1 2" key="1">
    <citation type="submission" date="2019-03" db="EMBL/GenBank/DDBJ databases">
        <title>Genomic Encyclopedia of Type Strains, Phase IV (KMG-IV): sequencing the most valuable type-strain genomes for metagenomic binning, comparative biology and taxonomic classification.</title>
        <authorList>
            <person name="Goeker M."/>
        </authorList>
    </citation>
    <scope>NUCLEOTIDE SEQUENCE [LARGE SCALE GENOMIC DNA]</scope>
    <source>
        <strain evidence="1 2">LX-B</strain>
    </source>
</reference>
<dbReference type="EMBL" id="SLUN01000096">
    <property type="protein sequence ID" value="TCL53330.1"/>
    <property type="molecule type" value="Genomic_DNA"/>
</dbReference>
<accession>A0A4R1QT96</accession>
<feature type="non-terminal residue" evidence="1">
    <location>
        <position position="1"/>
    </location>
</feature>
<comment type="caution">
    <text evidence="1">The sequence shown here is derived from an EMBL/GenBank/DDBJ whole genome shotgun (WGS) entry which is preliminary data.</text>
</comment>
<sequence length="277" mass="30464">TGGLTSGTMSVLMGGDFWDGAGTGAISGGVSGWLNNIFPKVDSLKPESKFLAPIRSWFINSLGVLASGKKISGKQILGSTISSILNSTLVFDSKDKDYVKELKALGIEIEGDVVRVEKTQTMEDGVVTTKFEIYVNKDLSSSSLELDKDIKSKNMKDIVMKQSLSVETNNAVIIMNVSVKSTGALTVDVRLGFENKYLTAPYVKVNEKFDGIYSRDTTPGIESVPHMWRRYQWDTTITKDHANLAAGIIYRPIAEPTGNWAWSDEVYVKINLSQYLK</sequence>
<evidence type="ECO:0000313" key="1">
    <source>
        <dbReference type="EMBL" id="TCL53330.1"/>
    </source>
</evidence>
<evidence type="ECO:0000313" key="2">
    <source>
        <dbReference type="Proteomes" id="UP000295008"/>
    </source>
</evidence>
<dbReference type="Proteomes" id="UP000295008">
    <property type="component" value="Unassembled WGS sequence"/>
</dbReference>
<name>A0A4R1QT96_HYDET</name>
<dbReference type="AlphaFoldDB" id="A0A4R1QT96"/>
<keyword evidence="2" id="KW-1185">Reference proteome</keyword>
<gene>
    <name evidence="1" type="ORF">EDC14_10961</name>
</gene>
<dbReference type="RefSeq" id="WP_207930802.1">
    <property type="nucleotide sequence ID" value="NZ_SLUN01000096.1"/>
</dbReference>
<protein>
    <submittedName>
        <fullName evidence="1">Uncharacterized protein</fullName>
    </submittedName>
</protein>